<dbReference type="AlphaFoldDB" id="A0A415E8B5"/>
<comment type="caution">
    <text evidence="1">The sequence shown here is derived from an EMBL/GenBank/DDBJ whole genome shotgun (WGS) entry which is preliminary data.</text>
</comment>
<reference evidence="1 2" key="1">
    <citation type="submission" date="2018-08" db="EMBL/GenBank/DDBJ databases">
        <title>A genome reference for cultivated species of the human gut microbiota.</title>
        <authorList>
            <person name="Zou Y."/>
            <person name="Xue W."/>
            <person name="Luo G."/>
        </authorList>
    </citation>
    <scope>NUCLEOTIDE SEQUENCE [LARGE SCALE GENOMIC DNA]</scope>
    <source>
        <strain evidence="1 2">AM07-24</strain>
    </source>
</reference>
<dbReference type="InterPro" id="IPR036493">
    <property type="entry name" value="YunC_sf"/>
</dbReference>
<evidence type="ECO:0000313" key="2">
    <source>
        <dbReference type="Proteomes" id="UP000284841"/>
    </source>
</evidence>
<dbReference type="Pfam" id="PF08827">
    <property type="entry name" value="DUF1805"/>
    <property type="match status" value="1"/>
</dbReference>
<organism evidence="1 2">
    <name type="scientific">Emergencia timonensis</name>
    <dbReference type="NCBI Taxonomy" id="1776384"/>
    <lineage>
        <taxon>Bacteria</taxon>
        <taxon>Bacillati</taxon>
        <taxon>Bacillota</taxon>
        <taxon>Clostridia</taxon>
        <taxon>Peptostreptococcales</taxon>
        <taxon>Anaerovoracaceae</taxon>
        <taxon>Emergencia</taxon>
    </lineage>
</organism>
<dbReference type="STRING" id="1776384.GCA_900086585_03439"/>
<dbReference type="RefSeq" id="WP_067541221.1">
    <property type="nucleotide sequence ID" value="NZ_AP025567.1"/>
</dbReference>
<dbReference type="GeneID" id="83005737"/>
<name>A0A415E8B5_9FIRM</name>
<evidence type="ECO:0000313" key="1">
    <source>
        <dbReference type="EMBL" id="RHJ90043.1"/>
    </source>
</evidence>
<dbReference type="SUPFAM" id="SSF102891">
    <property type="entry name" value="Hypothetical protein Ta1206"/>
    <property type="match status" value="1"/>
</dbReference>
<dbReference type="Gene3D" id="3.30.1980.10">
    <property type="entry name" value="Hypothetical protein YunC"/>
    <property type="match status" value="1"/>
</dbReference>
<protein>
    <submittedName>
        <fullName evidence="1">DUF1805 domain-containing protein</fullName>
    </submittedName>
</protein>
<dbReference type="Proteomes" id="UP000284841">
    <property type="component" value="Unassembled WGS sequence"/>
</dbReference>
<dbReference type="OrthoDB" id="2641826at2"/>
<accession>A0A415E8B5</accession>
<keyword evidence="2" id="KW-1185">Reference proteome</keyword>
<proteinExistence type="predicted"/>
<sequence length="99" mass="10378">MIRTEILNVNGNDVQGVQINSPGGEGHPNMILLVCKKGYIMCGYLNQEAATNFGDAACVIGGSSFDEVLKNPVKAVLPEAERIGVKIGMTGAAVCDILN</sequence>
<dbReference type="EMBL" id="QRMS01000001">
    <property type="protein sequence ID" value="RHJ90043.1"/>
    <property type="molecule type" value="Genomic_DNA"/>
</dbReference>
<dbReference type="InterPro" id="IPR014931">
    <property type="entry name" value="DUF1805"/>
</dbReference>
<gene>
    <name evidence="1" type="ORF">DW099_05700</name>
</gene>